<evidence type="ECO:0000313" key="3">
    <source>
        <dbReference type="Proteomes" id="UP000712157"/>
    </source>
</evidence>
<feature type="transmembrane region" description="Helical" evidence="1">
    <location>
        <begin position="106"/>
        <end position="129"/>
    </location>
</feature>
<accession>A0A949NAQ1</accession>
<evidence type="ECO:0000313" key="2">
    <source>
        <dbReference type="EMBL" id="MBU9736712.1"/>
    </source>
</evidence>
<proteinExistence type="predicted"/>
<protein>
    <submittedName>
        <fullName evidence="2">YesL family protein</fullName>
    </submittedName>
</protein>
<dbReference type="Pfam" id="PF04854">
    <property type="entry name" value="DUF624"/>
    <property type="match status" value="1"/>
</dbReference>
<dbReference type="InterPro" id="IPR006938">
    <property type="entry name" value="DUF624"/>
</dbReference>
<feature type="transmembrane region" description="Helical" evidence="1">
    <location>
        <begin position="71"/>
        <end position="94"/>
    </location>
</feature>
<feature type="transmembrane region" description="Helical" evidence="1">
    <location>
        <begin position="22"/>
        <end position="50"/>
    </location>
</feature>
<reference evidence="2" key="1">
    <citation type="submission" date="2021-06" db="EMBL/GenBank/DDBJ databases">
        <title>Description of novel taxa of the family Lachnospiraceae.</title>
        <authorList>
            <person name="Chaplin A.V."/>
            <person name="Sokolova S.R."/>
            <person name="Pikina A.P."/>
            <person name="Korzhanova M."/>
            <person name="Belova V."/>
            <person name="Korostin D."/>
            <person name="Efimov B.A."/>
        </authorList>
    </citation>
    <scope>NUCLEOTIDE SEQUENCE</scope>
    <source>
        <strain evidence="2">ASD5720</strain>
    </source>
</reference>
<keyword evidence="3" id="KW-1185">Reference proteome</keyword>
<sequence>MSNFFNMDNKFFTALGRIADMIILNVIFVICCIPIVTIGAAWTAMYYVALKMVKNEESYIIRSFLKSFKENFKQATIIWVIFLIAGIILGVDFWVMTGVTASWGKIFLYALGVVALMYAFTLAYVFPVLSRFYNTTKNTVKNAFLMSLRHLPWTILLVLITYLPLIIFFFLTQIFFVILPFWIIAGFGVQAFVSSYIFVRVFKHYMPEETEVEETEFHVPSADEASEADSE</sequence>
<evidence type="ECO:0000256" key="1">
    <source>
        <dbReference type="SAM" id="Phobius"/>
    </source>
</evidence>
<dbReference type="EMBL" id="JAHQCW010000012">
    <property type="protein sequence ID" value="MBU9736712.1"/>
    <property type="molecule type" value="Genomic_DNA"/>
</dbReference>
<feature type="transmembrane region" description="Helical" evidence="1">
    <location>
        <begin position="150"/>
        <end position="171"/>
    </location>
</feature>
<feature type="transmembrane region" description="Helical" evidence="1">
    <location>
        <begin position="177"/>
        <end position="199"/>
    </location>
</feature>
<dbReference type="Proteomes" id="UP000712157">
    <property type="component" value="Unassembled WGS sequence"/>
</dbReference>
<comment type="caution">
    <text evidence="2">The sequence shown here is derived from an EMBL/GenBank/DDBJ whole genome shotgun (WGS) entry which is preliminary data.</text>
</comment>
<keyword evidence="1" id="KW-1133">Transmembrane helix</keyword>
<keyword evidence="1" id="KW-0812">Transmembrane</keyword>
<gene>
    <name evidence="2" type="ORF">KTH89_09190</name>
</gene>
<dbReference type="AlphaFoldDB" id="A0A949NAQ1"/>
<dbReference type="RefSeq" id="WP_158345665.1">
    <property type="nucleotide sequence ID" value="NZ_JAHQCW010000012.1"/>
</dbReference>
<keyword evidence="1" id="KW-0472">Membrane</keyword>
<name>A0A949NAQ1_9FIRM</name>
<organism evidence="2 3">
    <name type="scientific">Diplocloster agilis</name>
    <dbReference type="NCBI Taxonomy" id="2850323"/>
    <lineage>
        <taxon>Bacteria</taxon>
        <taxon>Bacillati</taxon>
        <taxon>Bacillota</taxon>
        <taxon>Clostridia</taxon>
        <taxon>Lachnospirales</taxon>
        <taxon>Lachnospiraceae</taxon>
        <taxon>Diplocloster</taxon>
    </lineage>
</organism>